<feature type="active site" description="Proton donor" evidence="7">
    <location>
        <position position="105"/>
    </location>
</feature>
<dbReference type="Gene3D" id="3.20.20.100">
    <property type="entry name" value="NADP-dependent oxidoreductase domain"/>
    <property type="match status" value="1"/>
</dbReference>
<dbReference type="InterPro" id="IPR036812">
    <property type="entry name" value="NAD(P)_OxRdtase_dom_sf"/>
</dbReference>
<accession>A0A0H1B4N2</accession>
<keyword evidence="3" id="KW-0560">Oxidoreductase</keyword>
<dbReference type="InterPro" id="IPR018170">
    <property type="entry name" value="Aldo/ket_reductase_CS"/>
</dbReference>
<keyword evidence="12" id="KW-1185">Reference proteome</keyword>
<dbReference type="AlphaFoldDB" id="A0A0H1B4N2"/>
<dbReference type="EMBL" id="LDEV01003376">
    <property type="protein sequence ID" value="KLJ05957.1"/>
    <property type="molecule type" value="Genomic_DNA"/>
</dbReference>
<evidence type="ECO:0000256" key="4">
    <source>
        <dbReference type="ARBA" id="ARBA00025065"/>
    </source>
</evidence>
<evidence type="ECO:0000256" key="5">
    <source>
        <dbReference type="ARBA" id="ARBA00047534"/>
    </source>
</evidence>
<dbReference type="PIRSF" id="PIRSF000097">
    <property type="entry name" value="AKR"/>
    <property type="match status" value="1"/>
</dbReference>
<protein>
    <recommendedName>
        <fullName evidence="2">D-xylose reductase [NAD(P)H]</fullName>
        <ecNumber evidence="2">1.1.1.307</ecNumber>
    </recommendedName>
</protein>
<dbReference type="PANTHER" id="PTHR43827">
    <property type="entry name" value="2,5-DIKETO-D-GLUCONIC ACID REDUCTASE"/>
    <property type="match status" value="1"/>
</dbReference>
<organism evidence="11 12">
    <name type="scientific">Blastomyces silverae</name>
    <dbReference type="NCBI Taxonomy" id="2060906"/>
    <lineage>
        <taxon>Eukaryota</taxon>
        <taxon>Fungi</taxon>
        <taxon>Dikarya</taxon>
        <taxon>Ascomycota</taxon>
        <taxon>Pezizomycotina</taxon>
        <taxon>Eurotiomycetes</taxon>
        <taxon>Eurotiomycetidae</taxon>
        <taxon>Onygenales</taxon>
        <taxon>Ajellomycetaceae</taxon>
        <taxon>Blastomyces</taxon>
    </lineage>
</organism>
<gene>
    <name evidence="11" type="ORF">EMPG_10617</name>
</gene>
<comment type="caution">
    <text evidence="11">The sequence shown here is derived from an EMBL/GenBank/DDBJ whole genome shotgun (WGS) entry which is preliminary data.</text>
</comment>
<reference evidence="12" key="1">
    <citation type="journal article" date="2015" name="PLoS Genet.">
        <title>The dynamic genome and transcriptome of the human fungal pathogen Blastomyces and close relative Emmonsia.</title>
        <authorList>
            <person name="Munoz J.F."/>
            <person name="Gauthier G.M."/>
            <person name="Desjardins C.A."/>
            <person name="Gallo J.E."/>
            <person name="Holder J."/>
            <person name="Sullivan T.D."/>
            <person name="Marty A.J."/>
            <person name="Carmen J.C."/>
            <person name="Chen Z."/>
            <person name="Ding L."/>
            <person name="Gujja S."/>
            <person name="Magrini V."/>
            <person name="Misas E."/>
            <person name="Mitreva M."/>
            <person name="Priest M."/>
            <person name="Saif S."/>
            <person name="Whiston E.A."/>
            <person name="Young S."/>
            <person name="Zeng Q."/>
            <person name="Goldman W.E."/>
            <person name="Mardis E.R."/>
            <person name="Taylor J.W."/>
            <person name="McEwen J.G."/>
            <person name="Clay O.K."/>
            <person name="Klein B.S."/>
            <person name="Cuomo C.A."/>
        </authorList>
    </citation>
    <scope>NUCLEOTIDE SEQUENCE [LARGE SCALE GENOMIC DNA]</scope>
    <source>
        <strain evidence="12">UAMH 139</strain>
    </source>
</reference>
<comment type="catalytic activity">
    <reaction evidence="6">
        <text>xylitol + NAD(+) = D-xylose + NADH + H(+)</text>
        <dbReference type="Rhea" id="RHEA:27441"/>
        <dbReference type="ChEBI" id="CHEBI:15378"/>
        <dbReference type="ChEBI" id="CHEBI:17151"/>
        <dbReference type="ChEBI" id="CHEBI:53455"/>
        <dbReference type="ChEBI" id="CHEBI:57540"/>
        <dbReference type="ChEBI" id="CHEBI:57945"/>
        <dbReference type="EC" id="1.1.1.307"/>
    </reaction>
</comment>
<dbReference type="InterPro" id="IPR020471">
    <property type="entry name" value="AKR"/>
</dbReference>
<dbReference type="PRINTS" id="PR00069">
    <property type="entry name" value="ALDKETRDTASE"/>
</dbReference>
<comment type="function">
    <text evidence="4">Catalyzes the initial reaction in the xylose utilization pathway by reducing D-xylose into xylitol. Xylose is a major component of hemicelluloses such as xylan. Most fungi utilize D-xylose via three enzymatic reactions, xylose reductase (XR), xylitol dehydrogenase (XDH), and xylulokinase, to form xylulose 5-phosphate, which enters pentose phosphate pathway.</text>
</comment>
<comment type="catalytic activity">
    <reaction evidence="5">
        <text>xylitol + NADP(+) = D-xylose + NADPH + H(+)</text>
        <dbReference type="Rhea" id="RHEA:27445"/>
        <dbReference type="ChEBI" id="CHEBI:15378"/>
        <dbReference type="ChEBI" id="CHEBI:17151"/>
        <dbReference type="ChEBI" id="CHEBI:53455"/>
        <dbReference type="ChEBI" id="CHEBI:57783"/>
        <dbReference type="ChEBI" id="CHEBI:58349"/>
        <dbReference type="EC" id="1.1.1.307"/>
    </reaction>
</comment>
<dbReference type="PANTHER" id="PTHR43827:SF13">
    <property type="entry name" value="ALDO_KETO REDUCTASE FAMILY PROTEIN"/>
    <property type="match status" value="1"/>
</dbReference>
<dbReference type="SUPFAM" id="SSF51430">
    <property type="entry name" value="NAD(P)-linked oxidoreductase"/>
    <property type="match status" value="1"/>
</dbReference>
<evidence type="ECO:0000256" key="6">
    <source>
        <dbReference type="ARBA" id="ARBA00049485"/>
    </source>
</evidence>
<dbReference type="GO" id="GO:0016491">
    <property type="term" value="F:oxidoreductase activity"/>
    <property type="evidence" value="ECO:0007669"/>
    <property type="project" value="UniProtKB-KW"/>
</dbReference>
<evidence type="ECO:0000256" key="8">
    <source>
        <dbReference type="PIRSR" id="PIRSR000097-2"/>
    </source>
</evidence>
<evidence type="ECO:0000256" key="9">
    <source>
        <dbReference type="PIRSR" id="PIRSR000097-3"/>
    </source>
</evidence>
<evidence type="ECO:0000256" key="1">
    <source>
        <dbReference type="ARBA" id="ARBA00007905"/>
    </source>
</evidence>
<dbReference type="EC" id="1.1.1.307" evidence="2"/>
<dbReference type="OrthoDB" id="416253at2759"/>
<dbReference type="InterPro" id="IPR023210">
    <property type="entry name" value="NADP_OxRdtase_dom"/>
</dbReference>
<dbReference type="PROSITE" id="PS00063">
    <property type="entry name" value="ALDOKETO_REDUCTASE_3"/>
    <property type="match status" value="1"/>
</dbReference>
<dbReference type="FunFam" id="3.20.20.100:FF:000015">
    <property type="entry name" value="Oxidoreductase, aldo/keto reductase family"/>
    <property type="match status" value="1"/>
</dbReference>
<proteinExistence type="inferred from homology"/>
<dbReference type="PROSITE" id="PS00798">
    <property type="entry name" value="ALDOKETO_REDUCTASE_1"/>
    <property type="match status" value="1"/>
</dbReference>
<dbReference type="Proteomes" id="UP000053573">
    <property type="component" value="Unassembled WGS sequence"/>
</dbReference>
<feature type="domain" description="NADP-dependent oxidoreductase" evidence="10">
    <location>
        <begin position="80"/>
        <end position="314"/>
    </location>
</feature>
<dbReference type="STRING" id="2060906.A0A0H1B4N2"/>
<evidence type="ECO:0000313" key="12">
    <source>
        <dbReference type="Proteomes" id="UP000053573"/>
    </source>
</evidence>
<feature type="binding site" evidence="8">
    <location>
        <position position="163"/>
    </location>
    <ligand>
        <name>substrate</name>
    </ligand>
</feature>
<name>A0A0H1B4N2_9EURO</name>
<comment type="similarity">
    <text evidence="1">Belongs to the aldo/keto reductase family.</text>
</comment>
<dbReference type="CDD" id="cd19071">
    <property type="entry name" value="AKR_AKR1-5-like"/>
    <property type="match status" value="1"/>
</dbReference>
<dbReference type="PROSITE" id="PS00062">
    <property type="entry name" value="ALDOKETO_REDUCTASE_2"/>
    <property type="match status" value="1"/>
</dbReference>
<evidence type="ECO:0000256" key="7">
    <source>
        <dbReference type="PIRSR" id="PIRSR000097-1"/>
    </source>
</evidence>
<sequence>MDAILRRLKAIVLDPFAKFAPSYCAYRLVVPINMAPLKLQSTYKMNSGYEIPVLGFGLKNNYFDQSTVCFSAYIYISDRPPEQTFNAVLKALQVGYRHIDSAKAYHNEAECGAAVHASGLKRSDVFFTTKVPWRAMGYEQAKDSIESSLKAANLDYIDLMLLHAPYGGREAREGSWRALVEAQKEGKVRSIGVSNYGVHHLDELEEYNKDIGGKIDVGQYELHPWLARPDIVEWLKKRNVVIEAYSPLVQATKMGDPLIKKLAQKHNKSPGQILLRWSLQKGFVPLPKSVHDNRIEENSEIFDFELSAEDMETLNTGEYHHVCWDPTVSRD</sequence>
<evidence type="ECO:0000313" key="11">
    <source>
        <dbReference type="EMBL" id="KLJ05957.1"/>
    </source>
</evidence>
<evidence type="ECO:0000256" key="3">
    <source>
        <dbReference type="ARBA" id="ARBA00023002"/>
    </source>
</evidence>
<evidence type="ECO:0000256" key="2">
    <source>
        <dbReference type="ARBA" id="ARBA00012845"/>
    </source>
</evidence>
<dbReference type="Pfam" id="PF00248">
    <property type="entry name" value="Aldo_ket_red"/>
    <property type="match status" value="1"/>
</dbReference>
<evidence type="ECO:0000259" key="10">
    <source>
        <dbReference type="Pfam" id="PF00248"/>
    </source>
</evidence>
<feature type="site" description="Lowers pKa of active site Tyr" evidence="9">
    <location>
        <position position="130"/>
    </location>
</feature>